<name>A0A9D1SMQ9_9PROT</name>
<dbReference type="Proteomes" id="UP000824142">
    <property type="component" value="Unassembled WGS sequence"/>
</dbReference>
<reference evidence="1" key="1">
    <citation type="submission" date="2020-10" db="EMBL/GenBank/DDBJ databases">
        <authorList>
            <person name="Gilroy R."/>
        </authorList>
    </citation>
    <scope>NUCLEOTIDE SEQUENCE</scope>
    <source>
        <strain evidence="1">CHK136-897</strain>
    </source>
</reference>
<protein>
    <submittedName>
        <fullName evidence="1">Uncharacterized protein</fullName>
    </submittedName>
</protein>
<accession>A0A9D1SMQ9</accession>
<reference evidence="1" key="2">
    <citation type="journal article" date="2021" name="PeerJ">
        <title>Extensive microbial diversity within the chicken gut microbiome revealed by metagenomics and culture.</title>
        <authorList>
            <person name="Gilroy R."/>
            <person name="Ravi A."/>
            <person name="Getino M."/>
            <person name="Pursley I."/>
            <person name="Horton D.L."/>
            <person name="Alikhan N.F."/>
            <person name="Baker D."/>
            <person name="Gharbi K."/>
            <person name="Hall N."/>
            <person name="Watson M."/>
            <person name="Adriaenssens E.M."/>
            <person name="Foster-Nyarko E."/>
            <person name="Jarju S."/>
            <person name="Secka A."/>
            <person name="Antonio M."/>
            <person name="Oren A."/>
            <person name="Chaudhuri R.R."/>
            <person name="La Ragione R."/>
            <person name="Hildebrand F."/>
            <person name="Pallen M.J."/>
        </authorList>
    </citation>
    <scope>NUCLEOTIDE SEQUENCE</scope>
    <source>
        <strain evidence="1">CHK136-897</strain>
    </source>
</reference>
<comment type="caution">
    <text evidence="1">The sequence shown here is derived from an EMBL/GenBank/DDBJ whole genome shotgun (WGS) entry which is preliminary data.</text>
</comment>
<evidence type="ECO:0000313" key="1">
    <source>
        <dbReference type="EMBL" id="HIU65318.1"/>
    </source>
</evidence>
<evidence type="ECO:0000313" key="2">
    <source>
        <dbReference type="Proteomes" id="UP000824142"/>
    </source>
</evidence>
<gene>
    <name evidence="1" type="ORF">IAC63_01610</name>
</gene>
<dbReference type="AlphaFoldDB" id="A0A9D1SMQ9"/>
<sequence>MKKIFDKMKTKKFKNVVYWTCAVLLIGWVVFRFTAIGAENSRAVFNTARYSADEGAPVFATSVHKESGVLKEPIAVKNNTALVSTYRVDKLKAGQRVGKGKIISVSKDVDLNTGMHIVRTSGVDDGLQYAEFETVGFFVPLYAVNDGIVMIDDNGIATPRDVKIIRQDVDKALVDGLQDGDVVILSKISAGDKVQIIK</sequence>
<organism evidence="1 2">
    <name type="scientific">Candidatus Enterousia avicola</name>
    <dbReference type="NCBI Taxonomy" id="2840787"/>
    <lineage>
        <taxon>Bacteria</taxon>
        <taxon>Pseudomonadati</taxon>
        <taxon>Pseudomonadota</taxon>
        <taxon>Alphaproteobacteria</taxon>
        <taxon>Candidatus Enterousia</taxon>
    </lineage>
</organism>
<dbReference type="EMBL" id="DVNO01000012">
    <property type="protein sequence ID" value="HIU65318.1"/>
    <property type="molecule type" value="Genomic_DNA"/>
</dbReference>
<proteinExistence type="predicted"/>